<evidence type="ECO:0000259" key="5">
    <source>
        <dbReference type="PROSITE" id="PS50850"/>
    </source>
</evidence>
<feature type="transmembrane region" description="Helical" evidence="4">
    <location>
        <begin position="288"/>
        <end position="306"/>
    </location>
</feature>
<gene>
    <name evidence="6" type="ORF">HLH33_17035</name>
</gene>
<dbReference type="NCBIfam" id="NF003477">
    <property type="entry name" value="PRK05122.1"/>
    <property type="match status" value="1"/>
</dbReference>
<protein>
    <submittedName>
        <fullName evidence="6">MFS transporter</fullName>
    </submittedName>
</protein>
<keyword evidence="3 4" id="KW-0472">Membrane</keyword>
<dbReference type="PANTHER" id="PTHR23531:SF1">
    <property type="entry name" value="QUINOLENE RESISTANCE PROTEIN NORA"/>
    <property type="match status" value="1"/>
</dbReference>
<feature type="transmembrane region" description="Helical" evidence="4">
    <location>
        <begin position="312"/>
        <end position="332"/>
    </location>
</feature>
<reference evidence="6 7" key="1">
    <citation type="submission" date="2020-04" db="EMBL/GenBank/DDBJ databases">
        <title>Description of novel Gluconacetobacter.</title>
        <authorList>
            <person name="Sombolestani A."/>
        </authorList>
    </citation>
    <scope>NUCLEOTIDE SEQUENCE [LARGE SCALE GENOMIC DNA]</scope>
    <source>
        <strain evidence="6 7">LMG 7603</strain>
    </source>
</reference>
<feature type="transmembrane region" description="Helical" evidence="4">
    <location>
        <begin position="117"/>
        <end position="144"/>
    </location>
</feature>
<dbReference type="InterPro" id="IPR052714">
    <property type="entry name" value="MFS_Exporter"/>
</dbReference>
<dbReference type="AlphaFoldDB" id="A0A7W4I812"/>
<comment type="caution">
    <text evidence="6">The sequence shown here is derived from an EMBL/GenBank/DDBJ whole genome shotgun (WGS) entry which is preliminary data.</text>
</comment>
<accession>A0A7W4I812</accession>
<dbReference type="Gene3D" id="1.20.1250.20">
    <property type="entry name" value="MFS general substrate transporter like domains"/>
    <property type="match status" value="2"/>
</dbReference>
<feature type="transmembrane region" description="Helical" evidence="4">
    <location>
        <begin position="24"/>
        <end position="49"/>
    </location>
</feature>
<feature type="transmembrane region" description="Helical" evidence="4">
    <location>
        <begin position="90"/>
        <end position="111"/>
    </location>
</feature>
<evidence type="ECO:0000313" key="6">
    <source>
        <dbReference type="EMBL" id="MBB2157982.1"/>
    </source>
</evidence>
<dbReference type="Pfam" id="PF07690">
    <property type="entry name" value="MFS_1"/>
    <property type="match status" value="1"/>
</dbReference>
<dbReference type="PANTHER" id="PTHR23531">
    <property type="entry name" value="QUINOLENE RESISTANCE PROTEIN NORA"/>
    <property type="match status" value="1"/>
</dbReference>
<dbReference type="InterPro" id="IPR036259">
    <property type="entry name" value="MFS_trans_sf"/>
</dbReference>
<dbReference type="SUPFAM" id="SSF103473">
    <property type="entry name" value="MFS general substrate transporter"/>
    <property type="match status" value="1"/>
</dbReference>
<organism evidence="6 7">
    <name type="scientific">Gluconacetobacter diazotrophicus</name>
    <name type="common">Acetobacter diazotrophicus</name>
    <dbReference type="NCBI Taxonomy" id="33996"/>
    <lineage>
        <taxon>Bacteria</taxon>
        <taxon>Pseudomonadati</taxon>
        <taxon>Pseudomonadota</taxon>
        <taxon>Alphaproteobacteria</taxon>
        <taxon>Acetobacterales</taxon>
        <taxon>Acetobacteraceae</taxon>
        <taxon>Gluconacetobacter</taxon>
    </lineage>
</organism>
<dbReference type="InterPro" id="IPR011701">
    <property type="entry name" value="MFS"/>
</dbReference>
<dbReference type="CDD" id="cd17489">
    <property type="entry name" value="MFS_YfcJ_like"/>
    <property type="match status" value="1"/>
</dbReference>
<keyword evidence="1 4" id="KW-0812">Transmembrane</keyword>
<dbReference type="Proteomes" id="UP000550787">
    <property type="component" value="Unassembled WGS sequence"/>
</dbReference>
<evidence type="ECO:0000256" key="1">
    <source>
        <dbReference type="ARBA" id="ARBA00022692"/>
    </source>
</evidence>
<dbReference type="NCBIfam" id="NF009048">
    <property type="entry name" value="PRK12382.1"/>
    <property type="match status" value="1"/>
</dbReference>
<dbReference type="InterPro" id="IPR020846">
    <property type="entry name" value="MFS_dom"/>
</dbReference>
<feature type="transmembrane region" description="Helical" evidence="4">
    <location>
        <begin position="55"/>
        <end position="78"/>
    </location>
</feature>
<dbReference type="EMBL" id="JABEQG010000051">
    <property type="protein sequence ID" value="MBB2157982.1"/>
    <property type="molecule type" value="Genomic_DNA"/>
</dbReference>
<feature type="transmembrane region" description="Helical" evidence="4">
    <location>
        <begin position="224"/>
        <end position="246"/>
    </location>
</feature>
<dbReference type="PROSITE" id="PS50850">
    <property type="entry name" value="MFS"/>
    <property type="match status" value="1"/>
</dbReference>
<name>A0A7W4I812_GLUDI</name>
<sequence length="410" mass="41879">MSSTTSTATSNITPLSGSQATQRLLPFALLVFLGYLSVGMPLAVLPGYIHETLDFGPTVVGWVIATQSIGTLLTRQFAGLITDTRGVKNAVIVGTVGCALAGLGYGISGIINAMHIWSLVALLAGRAMLGLGESLLITGALSWCIGTVGPRHTGRAMVWVGIAMFGAIGAGAPIGAAIMNKYGFMAVAATASVLPLFALTVGLRKASIAPNGGRRLAFHKVVGLIWRHGMALALSTVGFGTLFAFLGLDYAAQGWSGAPYGLTAFGIAYVAARLFFGGLPDQLGGQKVAMVTIPIQGLGLIALWLAPNPVAALAGSALLGAGYSLTFPALGVDAVRYVPPQNRGAAMGAYVAFVDIGLGITGPIAGTVASHFNYPATFFVAAIATIVAIFAAVQAHRKDGTRVIGTDSFS</sequence>
<feature type="transmembrane region" description="Helical" evidence="4">
    <location>
        <begin position="372"/>
        <end position="393"/>
    </location>
</feature>
<feature type="transmembrane region" description="Helical" evidence="4">
    <location>
        <begin position="344"/>
        <end position="366"/>
    </location>
</feature>
<dbReference type="RefSeq" id="WP_183116464.1">
    <property type="nucleotide sequence ID" value="NZ_JABEQG010000051.1"/>
</dbReference>
<feature type="transmembrane region" description="Helical" evidence="4">
    <location>
        <begin position="258"/>
        <end position="276"/>
    </location>
</feature>
<dbReference type="GO" id="GO:0022857">
    <property type="term" value="F:transmembrane transporter activity"/>
    <property type="evidence" value="ECO:0007669"/>
    <property type="project" value="InterPro"/>
</dbReference>
<evidence type="ECO:0000256" key="2">
    <source>
        <dbReference type="ARBA" id="ARBA00022989"/>
    </source>
</evidence>
<feature type="transmembrane region" description="Helical" evidence="4">
    <location>
        <begin position="182"/>
        <end position="203"/>
    </location>
</feature>
<feature type="domain" description="Major facilitator superfamily (MFS) profile" evidence="5">
    <location>
        <begin position="184"/>
        <end position="410"/>
    </location>
</feature>
<evidence type="ECO:0000256" key="3">
    <source>
        <dbReference type="ARBA" id="ARBA00023136"/>
    </source>
</evidence>
<evidence type="ECO:0000313" key="7">
    <source>
        <dbReference type="Proteomes" id="UP000550787"/>
    </source>
</evidence>
<feature type="transmembrane region" description="Helical" evidence="4">
    <location>
        <begin position="156"/>
        <end position="176"/>
    </location>
</feature>
<proteinExistence type="predicted"/>
<evidence type="ECO:0000256" key="4">
    <source>
        <dbReference type="SAM" id="Phobius"/>
    </source>
</evidence>
<keyword evidence="2 4" id="KW-1133">Transmembrane helix</keyword>